<dbReference type="Proteomes" id="UP000887565">
    <property type="component" value="Unplaced"/>
</dbReference>
<proteinExistence type="predicted"/>
<dbReference type="WBParaSite" id="nRc.2.0.1.t27071-RA">
    <property type="protein sequence ID" value="nRc.2.0.1.t27071-RA"/>
    <property type="gene ID" value="nRc.2.0.1.g27071"/>
</dbReference>
<keyword evidence="1" id="KW-1185">Reference proteome</keyword>
<name>A0A915JM49_ROMCU</name>
<sequence length="101" mass="11541">MVFQWHRAIFSEPSITYKRRTANKILRASTPSDNEAFSQGQPFNLISKFWWSRSLIVTSGPLFAELTASSKGRHKCLGPFINWRLSRLLKLRQTMDGGAVV</sequence>
<dbReference type="AlphaFoldDB" id="A0A915JM49"/>
<organism evidence="1 2">
    <name type="scientific">Romanomermis culicivorax</name>
    <name type="common">Nematode worm</name>
    <dbReference type="NCBI Taxonomy" id="13658"/>
    <lineage>
        <taxon>Eukaryota</taxon>
        <taxon>Metazoa</taxon>
        <taxon>Ecdysozoa</taxon>
        <taxon>Nematoda</taxon>
        <taxon>Enoplea</taxon>
        <taxon>Dorylaimia</taxon>
        <taxon>Mermithida</taxon>
        <taxon>Mermithoidea</taxon>
        <taxon>Mermithidae</taxon>
        <taxon>Romanomermis</taxon>
    </lineage>
</organism>
<evidence type="ECO:0000313" key="1">
    <source>
        <dbReference type="Proteomes" id="UP000887565"/>
    </source>
</evidence>
<protein>
    <submittedName>
        <fullName evidence="2">Uncharacterized protein</fullName>
    </submittedName>
</protein>
<reference evidence="2" key="1">
    <citation type="submission" date="2022-11" db="UniProtKB">
        <authorList>
            <consortium name="WormBaseParasite"/>
        </authorList>
    </citation>
    <scope>IDENTIFICATION</scope>
</reference>
<accession>A0A915JM49</accession>
<evidence type="ECO:0000313" key="2">
    <source>
        <dbReference type="WBParaSite" id="nRc.2.0.1.t27071-RA"/>
    </source>
</evidence>